<accession>A0A2U1QF93</accession>
<gene>
    <name evidence="3" type="ORF">CTI12_AA038350</name>
</gene>
<dbReference type="AlphaFoldDB" id="A0A2U1QF93"/>
<proteinExistence type="predicted"/>
<sequence>MDKFRDKRPPDIIATSTHTQNYDDAALEGVAANVKLLLKLIQDHKDACKTQRNDGRRMLRVAGMMTILDMVRTRIQKCQSFGTKRTELPRMSPIQSPKDKRLNEAFMVDDKENLKRELNANLAARKSLEIMCSGLGKEKEIMAGELAKKAHELAEMEEHINDLKAQNETLLEKVHECAEVHKDDEKEKGIQGTIELQERNKSLSNQLLKSLDGYRSMKRKLKEVCDENTAMQSTMEEMGVKVSASLEKIRNYRQHLKTESDEIADIEEGISELEHMFKCFELNEKKHGKKSIEPVHTNSTATSCKTVPKQEIQS</sequence>
<evidence type="ECO:0008006" key="5">
    <source>
        <dbReference type="Google" id="ProtNLM"/>
    </source>
</evidence>
<name>A0A2U1QF93_ARTAN</name>
<dbReference type="OrthoDB" id="1897593at2759"/>
<keyword evidence="4" id="KW-1185">Reference proteome</keyword>
<dbReference type="EMBL" id="PKPP01000168">
    <property type="protein sequence ID" value="PWA96643.1"/>
    <property type="molecule type" value="Genomic_DNA"/>
</dbReference>
<feature type="region of interest" description="Disordered" evidence="2">
    <location>
        <begin position="288"/>
        <end position="314"/>
    </location>
</feature>
<feature type="compositionally biased region" description="Polar residues" evidence="2">
    <location>
        <begin position="296"/>
        <end position="314"/>
    </location>
</feature>
<dbReference type="PANTHER" id="PTHR38378">
    <property type="entry name" value="MYOSIN HEAVY CHAIN-LIKE PROTEIN"/>
    <property type="match status" value="1"/>
</dbReference>
<evidence type="ECO:0000313" key="4">
    <source>
        <dbReference type="Proteomes" id="UP000245207"/>
    </source>
</evidence>
<dbReference type="Proteomes" id="UP000245207">
    <property type="component" value="Unassembled WGS sequence"/>
</dbReference>
<organism evidence="3 4">
    <name type="scientific">Artemisia annua</name>
    <name type="common">Sweet wormwood</name>
    <dbReference type="NCBI Taxonomy" id="35608"/>
    <lineage>
        <taxon>Eukaryota</taxon>
        <taxon>Viridiplantae</taxon>
        <taxon>Streptophyta</taxon>
        <taxon>Embryophyta</taxon>
        <taxon>Tracheophyta</taxon>
        <taxon>Spermatophyta</taxon>
        <taxon>Magnoliopsida</taxon>
        <taxon>eudicotyledons</taxon>
        <taxon>Gunneridae</taxon>
        <taxon>Pentapetalae</taxon>
        <taxon>asterids</taxon>
        <taxon>campanulids</taxon>
        <taxon>Asterales</taxon>
        <taxon>Asteraceae</taxon>
        <taxon>Asteroideae</taxon>
        <taxon>Anthemideae</taxon>
        <taxon>Artemisiinae</taxon>
        <taxon>Artemisia</taxon>
    </lineage>
</organism>
<evidence type="ECO:0000256" key="1">
    <source>
        <dbReference type="SAM" id="Coils"/>
    </source>
</evidence>
<dbReference type="PANTHER" id="PTHR38378:SF3">
    <property type="entry name" value="MYOSIN HEAVY CHAIN-LIKE PROTEIN"/>
    <property type="match status" value="1"/>
</dbReference>
<protein>
    <recommendedName>
        <fullName evidence="5">Myosin heavy chain-related protein</fullName>
    </recommendedName>
</protein>
<evidence type="ECO:0000256" key="2">
    <source>
        <dbReference type="SAM" id="MobiDB-lite"/>
    </source>
</evidence>
<reference evidence="3 4" key="1">
    <citation type="journal article" date="2018" name="Mol. Plant">
        <title>The genome of Artemisia annua provides insight into the evolution of Asteraceae family and artemisinin biosynthesis.</title>
        <authorList>
            <person name="Shen Q."/>
            <person name="Zhang L."/>
            <person name="Liao Z."/>
            <person name="Wang S."/>
            <person name="Yan T."/>
            <person name="Shi P."/>
            <person name="Liu M."/>
            <person name="Fu X."/>
            <person name="Pan Q."/>
            <person name="Wang Y."/>
            <person name="Lv Z."/>
            <person name="Lu X."/>
            <person name="Zhang F."/>
            <person name="Jiang W."/>
            <person name="Ma Y."/>
            <person name="Chen M."/>
            <person name="Hao X."/>
            <person name="Li L."/>
            <person name="Tang Y."/>
            <person name="Lv G."/>
            <person name="Zhou Y."/>
            <person name="Sun X."/>
            <person name="Brodelius P.E."/>
            <person name="Rose J.K.C."/>
            <person name="Tang K."/>
        </authorList>
    </citation>
    <scope>NUCLEOTIDE SEQUENCE [LARGE SCALE GENOMIC DNA]</scope>
    <source>
        <strain evidence="4">cv. Huhao1</strain>
        <tissue evidence="3">Leaf</tissue>
    </source>
</reference>
<evidence type="ECO:0000313" key="3">
    <source>
        <dbReference type="EMBL" id="PWA96643.1"/>
    </source>
</evidence>
<feature type="coiled-coil region" evidence="1">
    <location>
        <begin position="111"/>
        <end position="180"/>
    </location>
</feature>
<keyword evidence="1" id="KW-0175">Coiled coil</keyword>
<comment type="caution">
    <text evidence="3">The sequence shown here is derived from an EMBL/GenBank/DDBJ whole genome shotgun (WGS) entry which is preliminary data.</text>
</comment>